<dbReference type="Gene3D" id="1.10.238.10">
    <property type="entry name" value="EF-hand"/>
    <property type="match status" value="2"/>
</dbReference>
<dbReference type="InParanoid" id="C3ZDS2"/>
<dbReference type="InterPro" id="IPR011992">
    <property type="entry name" value="EF-hand-dom_pair"/>
</dbReference>
<evidence type="ECO:0000259" key="3">
    <source>
        <dbReference type="PROSITE" id="PS50222"/>
    </source>
</evidence>
<name>C3ZDS2_BRAFL</name>
<dbReference type="GO" id="GO:0005509">
    <property type="term" value="F:calcium ion binding"/>
    <property type="evidence" value="ECO:0007669"/>
    <property type="project" value="InterPro"/>
</dbReference>
<dbReference type="InterPro" id="IPR002048">
    <property type="entry name" value="EF_hand_dom"/>
</dbReference>
<evidence type="ECO:0000256" key="1">
    <source>
        <dbReference type="ARBA" id="ARBA00022837"/>
    </source>
</evidence>
<sequence length="248" mass="27524">MAPFLLLFVALATGSPVKRQTTGGLDANGDGLISYDEVFNTMSLHEALVALDTDGDGFIYLPQIIGLWGVGDKFYELNVDGDDHLTFREIENQMSLRDFFNEFDFNNNGTLDAAEAYQMNFIYDTINNPTFGNPLDANGDGKLSVLEVQSMNYDEVLVALDADGDMLLTHDELMVLFGGLTAEFIHDQEGRDHDGVLDFQEAEAHHMDVEKVFEILDLDENNYLENGEGAGFYTIWEVHLNSANSATA</sequence>
<gene>
    <name evidence="6" type="primary">LOC118427373</name>
    <name evidence="4" type="ORF">BRAFLDRAFT_117734</name>
</gene>
<dbReference type="GeneID" id="118427373"/>
<dbReference type="PROSITE" id="PS00018">
    <property type="entry name" value="EF_HAND_1"/>
    <property type="match status" value="1"/>
</dbReference>
<feature type="signal peptide" evidence="2">
    <location>
        <begin position="1"/>
        <end position="19"/>
    </location>
</feature>
<dbReference type="RefSeq" id="XP_035693029.1">
    <property type="nucleotide sequence ID" value="XM_035837136.1"/>
</dbReference>
<dbReference type="EMBL" id="GG666612">
    <property type="protein sequence ID" value="EEN48878.1"/>
    <property type="molecule type" value="Genomic_DNA"/>
</dbReference>
<dbReference type="Pfam" id="PF13202">
    <property type="entry name" value="EF-hand_5"/>
    <property type="match status" value="3"/>
</dbReference>
<dbReference type="PROSITE" id="PS50222">
    <property type="entry name" value="EF_HAND_2"/>
    <property type="match status" value="1"/>
</dbReference>
<keyword evidence="1" id="KW-0106">Calcium</keyword>
<organism>
    <name type="scientific">Branchiostoma floridae</name>
    <name type="common">Florida lancelet</name>
    <name type="synonym">Amphioxus</name>
    <dbReference type="NCBI Taxonomy" id="7739"/>
    <lineage>
        <taxon>Eukaryota</taxon>
        <taxon>Metazoa</taxon>
        <taxon>Chordata</taxon>
        <taxon>Cephalochordata</taxon>
        <taxon>Leptocardii</taxon>
        <taxon>Amphioxiformes</taxon>
        <taxon>Branchiostomatidae</taxon>
        <taxon>Branchiostoma</taxon>
    </lineage>
</organism>
<dbReference type="KEGG" id="bfo:118427373"/>
<protein>
    <submittedName>
        <fullName evidence="6">Uncharacterized protein LOC118427373</fullName>
    </submittedName>
</protein>
<accession>C3ZDS2</accession>
<evidence type="ECO:0000313" key="4">
    <source>
        <dbReference type="EMBL" id="EEN48878.1"/>
    </source>
</evidence>
<dbReference type="Proteomes" id="UP000001554">
    <property type="component" value="Chromosome 12"/>
</dbReference>
<dbReference type="InterPro" id="IPR018247">
    <property type="entry name" value="EF_Hand_1_Ca_BS"/>
</dbReference>
<evidence type="ECO:0000256" key="2">
    <source>
        <dbReference type="SAM" id="SignalP"/>
    </source>
</evidence>
<keyword evidence="2" id="KW-0732">Signal</keyword>
<reference evidence="6" key="3">
    <citation type="submission" date="2025-04" db="UniProtKB">
        <authorList>
            <consortium name="RefSeq"/>
        </authorList>
    </citation>
    <scope>IDENTIFICATION</scope>
    <source>
        <strain evidence="6">S238N-H82</strain>
        <tissue evidence="6">Testes</tissue>
    </source>
</reference>
<keyword evidence="5" id="KW-1185">Reference proteome</keyword>
<evidence type="ECO:0000313" key="5">
    <source>
        <dbReference type="Proteomes" id="UP000001554"/>
    </source>
</evidence>
<reference evidence="4" key="1">
    <citation type="journal article" date="2008" name="Nature">
        <title>The amphioxus genome and the evolution of the chordate karyotype.</title>
        <authorList>
            <consortium name="US DOE Joint Genome Institute (JGI-PGF)"/>
            <person name="Putnam N.H."/>
            <person name="Butts T."/>
            <person name="Ferrier D.E.K."/>
            <person name="Furlong R.F."/>
            <person name="Hellsten U."/>
            <person name="Kawashima T."/>
            <person name="Robinson-Rechavi M."/>
            <person name="Shoguchi E."/>
            <person name="Terry A."/>
            <person name="Yu J.-K."/>
            <person name="Benito-Gutierrez E.L."/>
            <person name="Dubchak I."/>
            <person name="Garcia-Fernandez J."/>
            <person name="Gibson-Brown J.J."/>
            <person name="Grigoriev I.V."/>
            <person name="Horton A.C."/>
            <person name="de Jong P.J."/>
            <person name="Jurka J."/>
            <person name="Kapitonov V.V."/>
            <person name="Kohara Y."/>
            <person name="Kuroki Y."/>
            <person name="Lindquist E."/>
            <person name="Lucas S."/>
            <person name="Osoegawa K."/>
            <person name="Pennacchio L.A."/>
            <person name="Salamov A.A."/>
            <person name="Satou Y."/>
            <person name="Sauka-Spengler T."/>
            <person name="Schmutz J."/>
            <person name="Shin-I T."/>
            <person name="Toyoda A."/>
            <person name="Bronner-Fraser M."/>
            <person name="Fujiyama A."/>
            <person name="Holland L.Z."/>
            <person name="Holland P.W.H."/>
            <person name="Satoh N."/>
            <person name="Rokhsar D.S."/>
        </authorList>
    </citation>
    <scope>NUCLEOTIDE SEQUENCE [LARGE SCALE GENOMIC DNA]</scope>
    <source>
        <strain evidence="4">S238N-H82</strain>
        <tissue evidence="4">Testes</tissue>
    </source>
</reference>
<feature type="chain" id="PRO_5044729306" evidence="2">
    <location>
        <begin position="20"/>
        <end position="248"/>
    </location>
</feature>
<proteinExistence type="predicted"/>
<evidence type="ECO:0000313" key="6">
    <source>
        <dbReference type="RefSeq" id="XP_035693029.1"/>
    </source>
</evidence>
<reference evidence="5" key="2">
    <citation type="journal article" date="2020" name="Nat. Ecol. Evol.">
        <title>Deeply conserved synteny resolves early events in vertebrate evolution.</title>
        <authorList>
            <person name="Simakov O."/>
            <person name="Marletaz F."/>
            <person name="Yue J.X."/>
            <person name="O'Connell B."/>
            <person name="Jenkins J."/>
            <person name="Brandt A."/>
            <person name="Calef R."/>
            <person name="Tung C.H."/>
            <person name="Huang T.K."/>
            <person name="Schmutz J."/>
            <person name="Satoh N."/>
            <person name="Yu J.K."/>
            <person name="Putnam N.H."/>
            <person name="Green R.E."/>
            <person name="Rokhsar D.S."/>
        </authorList>
    </citation>
    <scope>NUCLEOTIDE SEQUENCE [LARGE SCALE GENOMIC DNA]</scope>
    <source>
        <strain evidence="5">S238N-H82</strain>
    </source>
</reference>
<dbReference type="SUPFAM" id="SSF47473">
    <property type="entry name" value="EF-hand"/>
    <property type="match status" value="2"/>
</dbReference>
<dbReference type="AlphaFoldDB" id="C3ZDS2"/>
<feature type="domain" description="EF-hand" evidence="3">
    <location>
        <begin position="91"/>
        <end position="126"/>
    </location>
</feature>